<dbReference type="InterPro" id="IPR026590">
    <property type="entry name" value="Ssirtuin_cat_dom"/>
</dbReference>
<proteinExistence type="predicted"/>
<dbReference type="Gene3D" id="3.40.50.1220">
    <property type="entry name" value="TPP-binding domain"/>
    <property type="match status" value="1"/>
</dbReference>
<evidence type="ECO:0000256" key="3">
    <source>
        <dbReference type="PROSITE-ProRule" id="PRU00236"/>
    </source>
</evidence>
<name>A0A1D2A871_AUXPR</name>
<dbReference type="PROSITE" id="PS50305">
    <property type="entry name" value="SIRTUIN"/>
    <property type="match status" value="1"/>
</dbReference>
<dbReference type="InterPro" id="IPR029035">
    <property type="entry name" value="DHS-like_NAD/FAD-binding_dom"/>
</dbReference>
<feature type="domain" description="Deacetylase sirtuin-type" evidence="4">
    <location>
        <begin position="101"/>
        <end position="271"/>
    </location>
</feature>
<accession>A0A1D2A871</accession>
<reference evidence="5" key="1">
    <citation type="submission" date="2015-08" db="EMBL/GenBank/DDBJ databases">
        <authorList>
            <person name="Babu N.S."/>
            <person name="Beckwith C.J."/>
            <person name="Beseler K.G."/>
            <person name="Brison A."/>
            <person name="Carone J.V."/>
            <person name="Caskin T.P."/>
            <person name="Diamond M."/>
            <person name="Durham M.E."/>
            <person name="Foxe J.M."/>
            <person name="Go M."/>
            <person name="Henderson B.A."/>
            <person name="Jones I.B."/>
            <person name="McGettigan J.A."/>
            <person name="Micheletti S.J."/>
            <person name="Nasrallah M.E."/>
            <person name="Ortiz D."/>
            <person name="Piller C.R."/>
            <person name="Privatt S.R."/>
            <person name="Schneider S.L."/>
            <person name="Sharp S."/>
            <person name="Smith T.C."/>
            <person name="Stanton J.D."/>
            <person name="Ullery H.E."/>
            <person name="Wilson R.J."/>
            <person name="Serrano M.G."/>
            <person name="Buck G."/>
            <person name="Lee V."/>
            <person name="Wang Y."/>
            <person name="Carvalho R."/>
            <person name="Voegtly L."/>
            <person name="Shi R."/>
            <person name="Duckworth R."/>
            <person name="Johnson A."/>
            <person name="Loviza R."/>
            <person name="Walstead R."/>
            <person name="Shah Z."/>
            <person name="Kiflezghi M."/>
            <person name="Wade K."/>
            <person name="Ball S.L."/>
            <person name="Bradley K.W."/>
            <person name="Asai D.J."/>
            <person name="Bowman C.A."/>
            <person name="Russell D.A."/>
            <person name="Pope W.H."/>
            <person name="Jacobs-Sera D."/>
            <person name="Hendrix R.W."/>
            <person name="Hatfull G.F."/>
        </authorList>
    </citation>
    <scope>NUCLEOTIDE SEQUENCE</scope>
</reference>
<keyword evidence="1" id="KW-0808">Transferase</keyword>
<comment type="caution">
    <text evidence="3">Lacks conserved residue(s) required for the propagation of feature annotation.</text>
</comment>
<protein>
    <recommendedName>
        <fullName evidence="4">Deacetylase sirtuin-type domain-containing protein</fullName>
    </recommendedName>
</protein>
<evidence type="ECO:0000256" key="2">
    <source>
        <dbReference type="ARBA" id="ARBA00023027"/>
    </source>
</evidence>
<feature type="non-terminal residue" evidence="5">
    <location>
        <position position="271"/>
    </location>
</feature>
<dbReference type="EMBL" id="GDKF01003210">
    <property type="protein sequence ID" value="JAT75412.1"/>
    <property type="molecule type" value="Transcribed_RNA"/>
</dbReference>
<dbReference type="Pfam" id="PF02146">
    <property type="entry name" value="SIR2"/>
    <property type="match status" value="1"/>
</dbReference>
<evidence type="ECO:0000313" key="5">
    <source>
        <dbReference type="EMBL" id="JAT75412.1"/>
    </source>
</evidence>
<dbReference type="PANTHER" id="PTHR11085:SF10">
    <property type="entry name" value="NAD-DEPENDENT PROTEIN DEACYLASE SIRTUIN-5, MITOCHONDRIAL-RELATED"/>
    <property type="match status" value="1"/>
</dbReference>
<dbReference type="InterPro" id="IPR003000">
    <property type="entry name" value="Sirtuin"/>
</dbReference>
<gene>
    <name evidence="5" type="ORF">g.35880</name>
</gene>
<dbReference type="PANTHER" id="PTHR11085">
    <property type="entry name" value="NAD-DEPENDENT PROTEIN DEACYLASE SIRTUIN-5, MITOCHONDRIAL-RELATED"/>
    <property type="match status" value="1"/>
</dbReference>
<dbReference type="GO" id="GO:0070403">
    <property type="term" value="F:NAD+ binding"/>
    <property type="evidence" value="ECO:0007669"/>
    <property type="project" value="InterPro"/>
</dbReference>
<evidence type="ECO:0000256" key="1">
    <source>
        <dbReference type="ARBA" id="ARBA00022679"/>
    </source>
</evidence>
<dbReference type="AlphaFoldDB" id="A0A1D2A871"/>
<keyword evidence="2" id="KW-0520">NAD</keyword>
<dbReference type="GO" id="GO:0017136">
    <property type="term" value="F:histone deacetylase activity, NAD-dependent"/>
    <property type="evidence" value="ECO:0007669"/>
    <property type="project" value="TreeGrafter"/>
</dbReference>
<dbReference type="SUPFAM" id="SSF52467">
    <property type="entry name" value="DHS-like NAD/FAD-binding domain"/>
    <property type="match status" value="1"/>
</dbReference>
<sequence>MPGEWAFMARASAWRGCLPSSTGPAVRVAGRDWGFPTRPHHGPGCCSSSTSQARHVASSTSMWQQDRVLADGAFVPTPSPPVASPLAPAHGRVPSFVPAAPPVAPAALQALEDFVAAHPGVLVVTGAGVSTESRIPDYRSPAGAYSTGFKPMTHQQFMGSAAARARYWARSFAGWYRYAGVRPNAAHEGLAALQRRGWLGGILTQNVDRLHHAAGSGDVLELHGTTHAVRCMGCGAVTPRVQTQARLAELNPEVDALARALAGAGEGYEDP</sequence>
<dbReference type="InterPro" id="IPR050134">
    <property type="entry name" value="NAD-dep_sirtuin_deacylases"/>
</dbReference>
<organism evidence="5">
    <name type="scientific">Auxenochlorella protothecoides</name>
    <name type="common">Green microalga</name>
    <name type="synonym">Chlorella protothecoides</name>
    <dbReference type="NCBI Taxonomy" id="3075"/>
    <lineage>
        <taxon>Eukaryota</taxon>
        <taxon>Viridiplantae</taxon>
        <taxon>Chlorophyta</taxon>
        <taxon>core chlorophytes</taxon>
        <taxon>Trebouxiophyceae</taxon>
        <taxon>Chlorellales</taxon>
        <taxon>Chlorellaceae</taxon>
        <taxon>Auxenochlorella</taxon>
    </lineage>
</organism>
<evidence type="ECO:0000259" key="4">
    <source>
        <dbReference type="PROSITE" id="PS50305"/>
    </source>
</evidence>